<dbReference type="Proteomes" id="UP000680714">
    <property type="component" value="Unassembled WGS sequence"/>
</dbReference>
<keyword evidence="5" id="KW-1185">Reference proteome</keyword>
<dbReference type="InterPro" id="IPR016155">
    <property type="entry name" value="Mopterin_synth/thiamin_S_b"/>
</dbReference>
<dbReference type="Gene3D" id="3.10.20.30">
    <property type="match status" value="1"/>
</dbReference>
<name>A0ABS5IFP3_9PROT</name>
<dbReference type="InterPro" id="IPR044672">
    <property type="entry name" value="MOCS2A"/>
</dbReference>
<evidence type="ECO:0000313" key="5">
    <source>
        <dbReference type="Proteomes" id="UP000680714"/>
    </source>
</evidence>
<evidence type="ECO:0000256" key="2">
    <source>
        <dbReference type="ARBA" id="ARBA00024200"/>
    </source>
</evidence>
<dbReference type="InterPro" id="IPR003749">
    <property type="entry name" value="ThiS/MoaD-like"/>
</dbReference>
<dbReference type="SUPFAM" id="SSF54285">
    <property type="entry name" value="MoaD/ThiS"/>
    <property type="match status" value="1"/>
</dbReference>
<dbReference type="PANTHER" id="PTHR33359:SF1">
    <property type="entry name" value="MOLYBDOPTERIN SYNTHASE SULFUR CARRIER SUBUNIT"/>
    <property type="match status" value="1"/>
</dbReference>
<evidence type="ECO:0000313" key="4">
    <source>
        <dbReference type="EMBL" id="MBR9973235.1"/>
    </source>
</evidence>
<gene>
    <name evidence="4" type="primary">moaD</name>
    <name evidence="4" type="ORF">KEC16_16045</name>
</gene>
<protein>
    <recommendedName>
        <fullName evidence="3">Molybdopterin synthase sulfur carrier subunit</fullName>
    </recommendedName>
</protein>
<accession>A0ABS5IFP3</accession>
<dbReference type="CDD" id="cd00754">
    <property type="entry name" value="Ubl_MoaD"/>
    <property type="match status" value="1"/>
</dbReference>
<dbReference type="NCBIfam" id="TIGR01682">
    <property type="entry name" value="moaD"/>
    <property type="match status" value="1"/>
</dbReference>
<organism evidence="4 5">
    <name type="scientific">Magnetospirillum sulfuroxidans</name>
    <dbReference type="NCBI Taxonomy" id="611300"/>
    <lineage>
        <taxon>Bacteria</taxon>
        <taxon>Pseudomonadati</taxon>
        <taxon>Pseudomonadota</taxon>
        <taxon>Alphaproteobacteria</taxon>
        <taxon>Rhodospirillales</taxon>
        <taxon>Rhodospirillaceae</taxon>
        <taxon>Magnetospirillum</taxon>
    </lineage>
</organism>
<comment type="caution">
    <text evidence="4">The sequence shown here is derived from an EMBL/GenBank/DDBJ whole genome shotgun (WGS) entry which is preliminary data.</text>
</comment>
<dbReference type="RefSeq" id="WP_211550776.1">
    <property type="nucleotide sequence ID" value="NZ_JAGTUF010000019.1"/>
</dbReference>
<dbReference type="InterPro" id="IPR012675">
    <property type="entry name" value="Beta-grasp_dom_sf"/>
</dbReference>
<dbReference type="PANTHER" id="PTHR33359">
    <property type="entry name" value="MOLYBDOPTERIN SYNTHASE SULFUR CARRIER SUBUNIT"/>
    <property type="match status" value="1"/>
</dbReference>
<evidence type="ECO:0000256" key="1">
    <source>
        <dbReference type="ARBA" id="ARBA00022741"/>
    </source>
</evidence>
<comment type="similarity">
    <text evidence="2">Belongs to the MoaD family.</text>
</comment>
<reference evidence="4 5" key="1">
    <citation type="submission" date="2021-04" db="EMBL/GenBank/DDBJ databases">
        <title>Magnetospirillum sulfuroxidans sp. nov., a facultative chemolithoautotrophic sulfur-oxidizing alphaproteobacterium isolated from freshwater sediment and proposals for Paramagetospirillum gen. nov., and Magnetospirillaceae fam. nov.</title>
        <authorList>
            <person name="Koziaeva V."/>
            <person name="Geelhoed J.S."/>
            <person name="Sorokin D.Y."/>
            <person name="Grouzdev D.S."/>
        </authorList>
    </citation>
    <scope>NUCLEOTIDE SEQUENCE [LARGE SCALE GENOMIC DNA]</scope>
    <source>
        <strain evidence="4 5">J10</strain>
    </source>
</reference>
<keyword evidence="1" id="KW-0547">Nucleotide-binding</keyword>
<dbReference type="Pfam" id="PF02597">
    <property type="entry name" value="ThiS"/>
    <property type="match status" value="1"/>
</dbReference>
<evidence type="ECO:0000256" key="3">
    <source>
        <dbReference type="ARBA" id="ARBA00024247"/>
    </source>
</evidence>
<proteinExistence type="inferred from homology"/>
<sequence length="83" mass="8899">MNILYFAWLRGTVGQGEERVTPPAGITTVGSLVAWLKTRSDGHALAFADLTVVRVAVNQDYVGWDHPIATGDEIAFFPPVTGG</sequence>
<dbReference type="EMBL" id="JAGTUF010000019">
    <property type="protein sequence ID" value="MBR9973235.1"/>
    <property type="molecule type" value="Genomic_DNA"/>
</dbReference>